<dbReference type="EMBL" id="JAIXMP010000004">
    <property type="protein sequence ID" value="KAI9274750.1"/>
    <property type="molecule type" value="Genomic_DNA"/>
</dbReference>
<gene>
    <name evidence="1" type="ORF">BDA99DRAFT_568908</name>
</gene>
<sequence length="172" mass="20026">MFGDQRRETNGTQDMLTRFERVRNKTSVFSDPYVIVQVSFLVDPFWQNHLWAGFLKLPRAQLQNHLRVGFLKLPRAQIQVVNGSTPLWFKSLWRLNSGDHDGAIEVRNPGMLAVLLIKQRFPLMMHLTPRHVRQPGSWMWRSGGMSQSILRVWFPLLSYLSQAGGELRRLSK</sequence>
<accession>A0AAD5PI92</accession>
<dbReference type="Proteomes" id="UP001209540">
    <property type="component" value="Unassembled WGS sequence"/>
</dbReference>
<evidence type="ECO:0000313" key="1">
    <source>
        <dbReference type="EMBL" id="KAI9274750.1"/>
    </source>
</evidence>
<reference evidence="1" key="2">
    <citation type="submission" date="2023-02" db="EMBL/GenBank/DDBJ databases">
        <authorList>
            <consortium name="DOE Joint Genome Institute"/>
            <person name="Mondo S.J."/>
            <person name="Chang Y."/>
            <person name="Wang Y."/>
            <person name="Ahrendt S."/>
            <person name="Andreopoulos W."/>
            <person name="Barry K."/>
            <person name="Beard J."/>
            <person name="Benny G.L."/>
            <person name="Blankenship S."/>
            <person name="Bonito G."/>
            <person name="Cuomo C."/>
            <person name="Desiro A."/>
            <person name="Gervers K.A."/>
            <person name="Hundley H."/>
            <person name="Kuo A."/>
            <person name="LaButti K."/>
            <person name="Lang B.F."/>
            <person name="Lipzen A."/>
            <person name="O'Donnell K."/>
            <person name="Pangilinan J."/>
            <person name="Reynolds N."/>
            <person name="Sandor L."/>
            <person name="Smith M.W."/>
            <person name="Tsang A."/>
            <person name="Grigoriev I.V."/>
            <person name="Stajich J.E."/>
            <person name="Spatafora J.W."/>
        </authorList>
    </citation>
    <scope>NUCLEOTIDE SEQUENCE</scope>
    <source>
        <strain evidence="1">RSA 2281</strain>
    </source>
</reference>
<organism evidence="1 2">
    <name type="scientific">Phascolomyces articulosus</name>
    <dbReference type="NCBI Taxonomy" id="60185"/>
    <lineage>
        <taxon>Eukaryota</taxon>
        <taxon>Fungi</taxon>
        <taxon>Fungi incertae sedis</taxon>
        <taxon>Mucoromycota</taxon>
        <taxon>Mucoromycotina</taxon>
        <taxon>Mucoromycetes</taxon>
        <taxon>Mucorales</taxon>
        <taxon>Lichtheimiaceae</taxon>
        <taxon>Phascolomyces</taxon>
    </lineage>
</organism>
<keyword evidence="2" id="KW-1185">Reference proteome</keyword>
<protein>
    <submittedName>
        <fullName evidence="1">Uncharacterized protein</fullName>
    </submittedName>
</protein>
<proteinExistence type="predicted"/>
<evidence type="ECO:0000313" key="2">
    <source>
        <dbReference type="Proteomes" id="UP001209540"/>
    </source>
</evidence>
<name>A0AAD5PI92_9FUNG</name>
<reference evidence="1" key="1">
    <citation type="journal article" date="2022" name="IScience">
        <title>Evolution of zygomycete secretomes and the origins of terrestrial fungal ecologies.</title>
        <authorList>
            <person name="Chang Y."/>
            <person name="Wang Y."/>
            <person name="Mondo S."/>
            <person name="Ahrendt S."/>
            <person name="Andreopoulos W."/>
            <person name="Barry K."/>
            <person name="Beard J."/>
            <person name="Benny G.L."/>
            <person name="Blankenship S."/>
            <person name="Bonito G."/>
            <person name="Cuomo C."/>
            <person name="Desiro A."/>
            <person name="Gervers K.A."/>
            <person name="Hundley H."/>
            <person name="Kuo A."/>
            <person name="LaButti K."/>
            <person name="Lang B.F."/>
            <person name="Lipzen A."/>
            <person name="O'Donnell K."/>
            <person name="Pangilinan J."/>
            <person name="Reynolds N."/>
            <person name="Sandor L."/>
            <person name="Smith M.E."/>
            <person name="Tsang A."/>
            <person name="Grigoriev I.V."/>
            <person name="Stajich J.E."/>
            <person name="Spatafora J.W."/>
        </authorList>
    </citation>
    <scope>NUCLEOTIDE SEQUENCE</scope>
    <source>
        <strain evidence="1">RSA 2281</strain>
    </source>
</reference>
<comment type="caution">
    <text evidence="1">The sequence shown here is derived from an EMBL/GenBank/DDBJ whole genome shotgun (WGS) entry which is preliminary data.</text>
</comment>
<dbReference type="AlphaFoldDB" id="A0AAD5PI92"/>